<evidence type="ECO:0000313" key="2">
    <source>
        <dbReference type="Proteomes" id="UP001396898"/>
    </source>
</evidence>
<keyword evidence="2" id="KW-1185">Reference proteome</keyword>
<sequence length="286" mass="33461">MHRTRTFLATIRDKDPRWLRDHVLFRFKPLTEEELENKTKQERAQIIVPRLDALNPLPLVGYLADSFHPEINPFELDYSLLTGWLEKYPGPPPDGYVFPFDGRLTGYMLRDLYKRGFPDDDEEMIARQKDVEKLVSDKDGYSTGSWFKPPLPENSKERLLDLATRQEILRTYQWACSLWEEHPQHKALKESFEALSANLGSTTINKLVCIGLGSLSPPPYHTLEELREAHEEAKKMKKEVYFGYYYLRPYFQHLAAQTVAQLLKHQNDGKPLDLYVQDIGYREDDI</sequence>
<comment type="caution">
    <text evidence="1">The sequence shown here is derived from an EMBL/GenBank/DDBJ whole genome shotgun (WGS) entry which is preliminary data.</text>
</comment>
<reference evidence="1 2" key="1">
    <citation type="submission" date="2023-01" db="EMBL/GenBank/DDBJ databases">
        <title>Analysis of 21 Apiospora genomes using comparative genomics revels a genus with tremendous synthesis potential of carbohydrate active enzymes and secondary metabolites.</title>
        <authorList>
            <person name="Sorensen T."/>
        </authorList>
    </citation>
    <scope>NUCLEOTIDE SEQUENCE [LARGE SCALE GENOMIC DNA]</scope>
    <source>
        <strain evidence="1 2">CBS 20057</strain>
    </source>
</reference>
<protein>
    <submittedName>
        <fullName evidence="1">Uncharacterized protein</fullName>
    </submittedName>
</protein>
<name>A0ABR1R3M1_9PEZI</name>
<dbReference type="EMBL" id="JAQQWI010000019">
    <property type="protein sequence ID" value="KAK7998792.1"/>
    <property type="molecule type" value="Genomic_DNA"/>
</dbReference>
<evidence type="ECO:0000313" key="1">
    <source>
        <dbReference type="EMBL" id="KAK7998792.1"/>
    </source>
</evidence>
<proteinExistence type="predicted"/>
<gene>
    <name evidence="1" type="ORF">PG991_014467</name>
</gene>
<accession>A0ABR1R3M1</accession>
<dbReference type="Proteomes" id="UP001396898">
    <property type="component" value="Unassembled WGS sequence"/>
</dbReference>
<organism evidence="1 2">
    <name type="scientific">Apiospora marii</name>
    <dbReference type="NCBI Taxonomy" id="335849"/>
    <lineage>
        <taxon>Eukaryota</taxon>
        <taxon>Fungi</taxon>
        <taxon>Dikarya</taxon>
        <taxon>Ascomycota</taxon>
        <taxon>Pezizomycotina</taxon>
        <taxon>Sordariomycetes</taxon>
        <taxon>Xylariomycetidae</taxon>
        <taxon>Amphisphaeriales</taxon>
        <taxon>Apiosporaceae</taxon>
        <taxon>Apiospora</taxon>
    </lineage>
</organism>